<protein>
    <submittedName>
        <fullName evidence="1">Uncharacterized protein</fullName>
    </submittedName>
</protein>
<organism evidence="1 2">
    <name type="scientific">Fuscibacter oryzae</name>
    <dbReference type="NCBI Taxonomy" id="2803939"/>
    <lineage>
        <taxon>Bacteria</taxon>
        <taxon>Pseudomonadati</taxon>
        <taxon>Pseudomonadota</taxon>
        <taxon>Alphaproteobacteria</taxon>
        <taxon>Rhodobacterales</taxon>
        <taxon>Paracoccaceae</taxon>
        <taxon>Fuscibacter</taxon>
    </lineage>
</organism>
<dbReference type="EMBL" id="JAESVP010000005">
    <property type="protein sequence ID" value="MBL4928635.1"/>
    <property type="molecule type" value="Genomic_DNA"/>
</dbReference>
<sequence>MAKTSPRMIEVAARLARIAEAAPSEAQLLSALRLLAKWRSGMVATTLAKRSGTVVAHGPFAGMVYGVGAVEGGAAPRLLGLYEASLTPVIEKVIGGGYGLVIDVGCAEGYYAVGLARRMPGVRVMARDSDARAQGLCRDLAALNGVADRVEVGGVLTHDDFALCADQKTFVLCDIEGAEDGLLDPALAPGLAHADLLVEVHEGASRGLLARLTQRFAPTHTVTRIDRALSPAPLPGWMEELSDLDRLLAYWEWRAKPTPWLWMERRA</sequence>
<reference evidence="1" key="1">
    <citation type="submission" date="2021-01" db="EMBL/GenBank/DDBJ databases">
        <title>Genome seq and assembly of Tabrizicola sp. KVB23.</title>
        <authorList>
            <person name="Chhetri G."/>
        </authorList>
    </citation>
    <scope>NUCLEOTIDE SEQUENCE</scope>
    <source>
        <strain evidence="1">KVB23</strain>
    </source>
</reference>
<dbReference type="AlphaFoldDB" id="A0A8J7MPC9"/>
<evidence type="ECO:0000313" key="1">
    <source>
        <dbReference type="EMBL" id="MBL4928635.1"/>
    </source>
</evidence>
<evidence type="ECO:0000313" key="2">
    <source>
        <dbReference type="Proteomes" id="UP000619033"/>
    </source>
</evidence>
<dbReference type="SUPFAM" id="SSF53335">
    <property type="entry name" value="S-adenosyl-L-methionine-dependent methyltransferases"/>
    <property type="match status" value="1"/>
</dbReference>
<comment type="caution">
    <text evidence="1">The sequence shown here is derived from an EMBL/GenBank/DDBJ whole genome shotgun (WGS) entry which is preliminary data.</text>
</comment>
<name>A0A8J7MPC9_9RHOB</name>
<proteinExistence type="predicted"/>
<dbReference type="Gene3D" id="3.40.50.150">
    <property type="entry name" value="Vaccinia Virus protein VP39"/>
    <property type="match status" value="1"/>
</dbReference>
<gene>
    <name evidence="1" type="ORF">JI744_11010</name>
</gene>
<accession>A0A8J7MPC9</accession>
<dbReference type="RefSeq" id="WP_202660731.1">
    <property type="nucleotide sequence ID" value="NZ_JAESVP010000005.1"/>
</dbReference>
<dbReference type="Proteomes" id="UP000619033">
    <property type="component" value="Unassembled WGS sequence"/>
</dbReference>
<dbReference type="InterPro" id="IPR029063">
    <property type="entry name" value="SAM-dependent_MTases_sf"/>
</dbReference>
<keyword evidence="2" id="KW-1185">Reference proteome</keyword>